<gene>
    <name evidence="9" type="ORF">J2I46_10300</name>
</gene>
<dbReference type="InterPro" id="IPR052242">
    <property type="entry name" value="Mito_3-hydroxyacyl-CoA_DH"/>
</dbReference>
<dbReference type="PANTHER" id="PTHR43561:SF3">
    <property type="entry name" value="HYDROXYACYL-COENZYME A DEHYDROGENASE, MITOCHONDRIAL"/>
    <property type="match status" value="1"/>
</dbReference>
<evidence type="ECO:0000313" key="9">
    <source>
        <dbReference type="EMBL" id="MBO0948974.1"/>
    </source>
</evidence>
<dbReference type="InterPro" id="IPR008927">
    <property type="entry name" value="6-PGluconate_DH-like_C_sf"/>
</dbReference>
<dbReference type="RefSeq" id="WP_207328913.1">
    <property type="nucleotide sequence ID" value="NZ_JAFMYW010000002.1"/>
</dbReference>
<evidence type="ECO:0000256" key="3">
    <source>
        <dbReference type="ARBA" id="ARBA00023002"/>
    </source>
</evidence>
<reference evidence="9 10" key="1">
    <citation type="submission" date="2021-03" db="EMBL/GenBank/DDBJ databases">
        <title>Fibrella sp. HMF5405 genome sequencing and assembly.</title>
        <authorList>
            <person name="Kang H."/>
            <person name="Kim H."/>
            <person name="Bae S."/>
            <person name="Joh K."/>
        </authorList>
    </citation>
    <scope>NUCLEOTIDE SEQUENCE [LARGE SCALE GENOMIC DNA]</scope>
    <source>
        <strain evidence="9 10">HMF5405</strain>
    </source>
</reference>
<dbReference type="GO" id="GO:0003857">
    <property type="term" value="F:(3S)-3-hydroxyacyl-CoA dehydrogenase (NAD+) activity"/>
    <property type="evidence" value="ECO:0007669"/>
    <property type="project" value="UniProtKB-EC"/>
</dbReference>
<feature type="domain" description="3-hydroxyacyl-CoA dehydrogenase C-terminal" evidence="7">
    <location>
        <begin position="188"/>
        <end position="286"/>
    </location>
</feature>
<evidence type="ECO:0000259" key="7">
    <source>
        <dbReference type="Pfam" id="PF00725"/>
    </source>
</evidence>
<dbReference type="InterPro" id="IPR006176">
    <property type="entry name" value="3-OHacyl-CoA_DH_NAD-bd"/>
</dbReference>
<keyword evidence="10" id="KW-1185">Reference proteome</keyword>
<dbReference type="InterPro" id="IPR013328">
    <property type="entry name" value="6PGD_dom2"/>
</dbReference>
<evidence type="ECO:0000256" key="1">
    <source>
        <dbReference type="ARBA" id="ARBA00005005"/>
    </source>
</evidence>
<dbReference type="InterPro" id="IPR036291">
    <property type="entry name" value="NAD(P)-bd_dom_sf"/>
</dbReference>
<keyword evidence="3 9" id="KW-0560">Oxidoreductase</keyword>
<dbReference type="EC" id="1.1.1.35" evidence="9"/>
<dbReference type="NCBIfam" id="NF006143">
    <property type="entry name" value="PRK08293.1"/>
    <property type="match status" value="1"/>
</dbReference>
<dbReference type="InterPro" id="IPR006108">
    <property type="entry name" value="3HC_DH_C"/>
</dbReference>
<dbReference type="Pfam" id="PF02737">
    <property type="entry name" value="3HCDH_N"/>
    <property type="match status" value="1"/>
</dbReference>
<dbReference type="PANTHER" id="PTHR43561">
    <property type="match status" value="1"/>
</dbReference>
<feature type="domain" description="3-hydroxyacyl-CoA dehydrogenase NAD binding" evidence="8">
    <location>
        <begin position="5"/>
        <end position="184"/>
    </location>
</feature>
<dbReference type="Gene3D" id="1.10.1040.10">
    <property type="entry name" value="N-(1-d-carboxylethyl)-l-norvaline Dehydrogenase, domain 2"/>
    <property type="match status" value="1"/>
</dbReference>
<keyword evidence="4" id="KW-0520">NAD</keyword>
<dbReference type="Gene3D" id="3.40.50.720">
    <property type="entry name" value="NAD(P)-binding Rossmann-like Domain"/>
    <property type="match status" value="1"/>
</dbReference>
<evidence type="ECO:0000259" key="8">
    <source>
        <dbReference type="Pfam" id="PF02737"/>
    </source>
</evidence>
<evidence type="ECO:0000313" key="10">
    <source>
        <dbReference type="Proteomes" id="UP000664628"/>
    </source>
</evidence>
<organism evidence="9 10">
    <name type="scientific">Fibrella forsythiae</name>
    <dbReference type="NCBI Taxonomy" id="2817061"/>
    <lineage>
        <taxon>Bacteria</taxon>
        <taxon>Pseudomonadati</taxon>
        <taxon>Bacteroidota</taxon>
        <taxon>Cytophagia</taxon>
        <taxon>Cytophagales</taxon>
        <taxon>Spirosomataceae</taxon>
        <taxon>Fibrella</taxon>
    </lineage>
</organism>
<proteinExistence type="predicted"/>
<comment type="pathway">
    <text evidence="1">Lipid metabolism; fatty acid beta-oxidation.</text>
</comment>
<dbReference type="EMBL" id="JAFMYW010000002">
    <property type="protein sequence ID" value="MBO0948974.1"/>
    <property type="molecule type" value="Genomic_DNA"/>
</dbReference>
<dbReference type="InterPro" id="IPR022694">
    <property type="entry name" value="3-OHacyl-CoA_DH"/>
</dbReference>
<dbReference type="SUPFAM" id="SSF48179">
    <property type="entry name" value="6-phosphogluconate dehydrogenase C-terminal domain-like"/>
    <property type="match status" value="1"/>
</dbReference>
<sequence length="298" mass="32856">MDIQHVTVFGAGVLGSQIAFQTAFHQFNVTICDISNDQLHKVSHRFMELGDLYKRDLGASQAAIDATLQRLTCSSEMAEAVRHADLAIEAIPEDVQQKKEFYLELGQVAPAKTIFATNSSTLLPSQFAKETGRPDCFLALHFANEIWKNNTAEIMGHAGTDPGTFNAVVDFAKAIGMLAIPIHKEQPGYVLNTLLMPFLRAALELYLKGIADPETIDKTWMKATGAPKGPFAIYDMVGLTTAYNITKLNADKTGDRILQRAAQTLKERFIDQGKLGVLTGEGFYTYPNPAYQQPDFLH</sequence>
<evidence type="ECO:0000256" key="4">
    <source>
        <dbReference type="ARBA" id="ARBA00023027"/>
    </source>
</evidence>
<comment type="catalytic activity">
    <reaction evidence="6">
        <text>a (3S)-3-hydroxyacyl-CoA + NAD(+) = a 3-oxoacyl-CoA + NADH + H(+)</text>
        <dbReference type="Rhea" id="RHEA:22432"/>
        <dbReference type="ChEBI" id="CHEBI:15378"/>
        <dbReference type="ChEBI" id="CHEBI:57318"/>
        <dbReference type="ChEBI" id="CHEBI:57540"/>
        <dbReference type="ChEBI" id="CHEBI:57945"/>
        <dbReference type="ChEBI" id="CHEBI:90726"/>
        <dbReference type="EC" id="1.1.1.35"/>
    </reaction>
</comment>
<dbReference type="PIRSF" id="PIRSF000105">
    <property type="entry name" value="HCDH"/>
    <property type="match status" value="1"/>
</dbReference>
<dbReference type="Pfam" id="PF00725">
    <property type="entry name" value="3HCDH"/>
    <property type="match status" value="1"/>
</dbReference>
<evidence type="ECO:0000256" key="5">
    <source>
        <dbReference type="ARBA" id="ARBA00023098"/>
    </source>
</evidence>
<evidence type="ECO:0000256" key="6">
    <source>
        <dbReference type="ARBA" id="ARBA00049556"/>
    </source>
</evidence>
<evidence type="ECO:0000256" key="2">
    <source>
        <dbReference type="ARBA" id="ARBA00022832"/>
    </source>
</evidence>
<keyword evidence="5" id="KW-0443">Lipid metabolism</keyword>
<protein>
    <submittedName>
        <fullName evidence="9">3-hydroxyacyl-CoA dehydrogenase</fullName>
        <ecNumber evidence="9">1.1.1.35</ecNumber>
    </submittedName>
</protein>
<name>A0ABS3JI98_9BACT</name>
<dbReference type="Proteomes" id="UP000664628">
    <property type="component" value="Unassembled WGS sequence"/>
</dbReference>
<dbReference type="SUPFAM" id="SSF51735">
    <property type="entry name" value="NAD(P)-binding Rossmann-fold domains"/>
    <property type="match status" value="1"/>
</dbReference>
<keyword evidence="2" id="KW-0276">Fatty acid metabolism</keyword>
<comment type="caution">
    <text evidence="9">The sequence shown here is derived from an EMBL/GenBank/DDBJ whole genome shotgun (WGS) entry which is preliminary data.</text>
</comment>
<accession>A0ABS3JI98</accession>